<dbReference type="InterPro" id="IPR001296">
    <property type="entry name" value="Glyco_trans_1"/>
</dbReference>
<evidence type="ECO:0000313" key="3">
    <source>
        <dbReference type="EMBL" id="BAF86049.1"/>
    </source>
</evidence>
<accession>A8IG75</accession>
<evidence type="ECO:0000259" key="2">
    <source>
        <dbReference type="Pfam" id="PF00534"/>
    </source>
</evidence>
<reference evidence="3 4" key="1">
    <citation type="journal article" date="2007" name="Appl. Environ. Microbiol.">
        <title>Rhizobial factors required for stem nodule maturation and maintenance in Sesbania rostrata-Azorhizobium caulinodans ORS571 symbiosis.</title>
        <authorList>
            <person name="Suzuki S."/>
            <person name="Aono T."/>
            <person name="Lee KB."/>
            <person name="Suzuki T."/>
            <person name="Liu CT."/>
            <person name="Miwa H."/>
            <person name="Wakao S."/>
            <person name="Iki T."/>
            <person name="Oyaizu H."/>
        </authorList>
    </citation>
    <scope>NUCLEOTIDE SEQUENCE [LARGE SCALE GENOMIC DNA]</scope>
    <source>
        <strain evidence="4">ATCC 43989 / DSM 5975 / JCM 20966 / LMG 6465 / NBRC 14845 / NCIMB 13405 / ORS 571</strain>
    </source>
</reference>
<name>A8IG75_AZOC5</name>
<dbReference type="Pfam" id="PF00534">
    <property type="entry name" value="Glycos_transf_1"/>
    <property type="match status" value="1"/>
</dbReference>
<feature type="domain" description="Glycosyl transferase family 1" evidence="2">
    <location>
        <begin position="220"/>
        <end position="369"/>
    </location>
</feature>
<dbReference type="Proteomes" id="UP000000270">
    <property type="component" value="Chromosome"/>
</dbReference>
<dbReference type="STRING" id="438753.AZC_0051"/>
<sequence length="811" mass="89846">MPPETKPAAPACSRGRPISVLSEALMSATHPVAIYVDARALQDPDYRFRGIGQHASSLLEALRRRSWNGPRPRLIAVVDVAREPLHDQHRRIFDEVTSRTSPSNMGSRKGAVWYITLSPMTHDPVWARHFLEDTSIYRICLFYDLIQLQYPERYLANAKARTEFLICLSWLSRYDAFAAISQFTADELIARVKVPAGKVFVSHVAVRQSLEPEVNEAPLPRSERRWIVVAGGGDPRKNVECAIRAHARSAKLAEAGIKLVIFGNYPETMRAEFRSIYAEEGGTFKDLQFLAHQTDSELHNIYRQGLATVVPSRAEGFSIPIIESSAAGTPALASDVGAHPELIRDAAWRFDPDDPEKLQAQLEKLALDPVAWTELQTEQRDLWQGYRERIIGQRFIDGILERQPAQLPSAAVLRKAKPKIAILTPLPPAHSGVADYSAYTLRPLKAVADLHMFTQTPGAFWEEGWAGLGRVSDLKFRSDRFDAVISIAGNSDHHSEIIDYLLENGGACIAHDARQLDFYMHVKGAQKTVELASAEMGRPVSLSEVTTWLQNQRNLPVLFLSEIVRAANPTIVHSPKTADIIEQLYGTKVKVLPFAQYRDLPADILETSCRESARRKLGIPSDEVVLTTFGAAGATKGLEALIPTLGMLHRWGVKARLVFCGEAQMGFFQHIIDAATRIDIEPYLTYFDKPVSEETYVDYLAASDIGIQLREYFMGGLSGALNDCIAAGLPSVANTHLAEAMNAPGYVRRVPDGLSPVLIAEAVMELLEQGIHLRRPAEQARAAHAERQPKEYCRQLLAALGIDAGALSANR</sequence>
<dbReference type="Gene3D" id="3.40.50.2000">
    <property type="entry name" value="Glycogen Phosphorylase B"/>
    <property type="match status" value="2"/>
</dbReference>
<proteinExistence type="predicted"/>
<dbReference type="PANTHER" id="PTHR46401:SF2">
    <property type="entry name" value="GLYCOSYLTRANSFERASE WBBK-RELATED"/>
    <property type="match status" value="1"/>
</dbReference>
<organism evidence="3 4">
    <name type="scientific">Azorhizobium caulinodans (strain ATCC 43989 / DSM 5975 / JCM 20966 / LMG 6465 / NBRC 14845 / NCIMB 13405 / ORS 571)</name>
    <dbReference type="NCBI Taxonomy" id="438753"/>
    <lineage>
        <taxon>Bacteria</taxon>
        <taxon>Pseudomonadati</taxon>
        <taxon>Pseudomonadota</taxon>
        <taxon>Alphaproteobacteria</taxon>
        <taxon>Hyphomicrobiales</taxon>
        <taxon>Xanthobacteraceae</taxon>
        <taxon>Azorhizobium</taxon>
    </lineage>
</organism>
<reference evidence="3 4" key="5">
    <citation type="journal article" date="2010" name="Appl. Environ. Microbiol.">
        <title>phrR-like gene praR of Azorhizobium caulinodans ORS571 is essential for symbiosis with Sesbania rostrata and is involved in expression of reb genes.</title>
        <authorList>
            <person name="Akiba N."/>
            <person name="Aono T."/>
            <person name="Toyazaki H."/>
            <person name="Sato S."/>
            <person name="Oyaizu H."/>
        </authorList>
    </citation>
    <scope>NUCLEOTIDE SEQUENCE [LARGE SCALE GENOMIC DNA]</scope>
    <source>
        <strain evidence="4">ATCC 43989 / DSM 5975 / JCM 20966 / LMG 6465 / NBRC 14845 / NCIMB 13405 / ORS 571</strain>
    </source>
</reference>
<keyword evidence="1 3" id="KW-0808">Transferase</keyword>
<dbReference type="SUPFAM" id="SSF53756">
    <property type="entry name" value="UDP-Glycosyltransferase/glycogen phosphorylase"/>
    <property type="match status" value="2"/>
</dbReference>
<gene>
    <name evidence="3" type="ordered locus">AZC_0051</name>
</gene>
<evidence type="ECO:0000256" key="1">
    <source>
        <dbReference type="ARBA" id="ARBA00022679"/>
    </source>
</evidence>
<dbReference type="GO" id="GO:0016757">
    <property type="term" value="F:glycosyltransferase activity"/>
    <property type="evidence" value="ECO:0007669"/>
    <property type="project" value="InterPro"/>
</dbReference>
<dbReference type="eggNOG" id="COG0438">
    <property type="taxonomic scope" value="Bacteria"/>
</dbReference>
<dbReference type="CDD" id="cd03809">
    <property type="entry name" value="GT4_MtfB-like"/>
    <property type="match status" value="1"/>
</dbReference>
<dbReference type="GO" id="GO:0009103">
    <property type="term" value="P:lipopolysaccharide biosynthetic process"/>
    <property type="evidence" value="ECO:0007669"/>
    <property type="project" value="TreeGrafter"/>
</dbReference>
<reference evidence="3 4" key="4">
    <citation type="journal article" date="2009" name="Appl. Environ. Microbiol.">
        <title>Comparative genome-wide transcriptional profiling of Azorhizobium caulinodans ORS571 grown under free-living and symbiotic conditions.</title>
        <authorList>
            <person name="Tsukada S."/>
            <person name="Aono T."/>
            <person name="Akiba N."/>
            <person name="Lee KB."/>
            <person name="Liu CT."/>
            <person name="Toyazaki H."/>
            <person name="Oyaizu H."/>
        </authorList>
    </citation>
    <scope>NUCLEOTIDE SEQUENCE [LARGE SCALE GENOMIC DNA]</scope>
    <source>
        <strain evidence="4">ATCC 43989 / DSM 5975 / JCM 20966 / LMG 6465 / NBRC 14845 / NCIMB 13405 / ORS 571</strain>
    </source>
</reference>
<protein>
    <submittedName>
        <fullName evidence="3">Putative glycosyltransferase</fullName>
    </submittedName>
</protein>
<dbReference type="HOGENOM" id="CLU_390114_0_0_5"/>
<keyword evidence="4" id="KW-1185">Reference proteome</keyword>
<dbReference type="PANTHER" id="PTHR46401">
    <property type="entry name" value="GLYCOSYLTRANSFERASE WBBK-RELATED"/>
    <property type="match status" value="1"/>
</dbReference>
<reference evidence="4" key="2">
    <citation type="submission" date="2007-04" db="EMBL/GenBank/DDBJ databases">
        <title>Complete genome sequence of the nitrogen-fixing bacterium Azorhizobium caulinodans ORS571.</title>
        <authorList>
            <person name="Lee K.B."/>
            <person name="Backer P.D."/>
            <person name="Aono T."/>
            <person name="Liu C.T."/>
            <person name="Suzuki S."/>
            <person name="Suzuki T."/>
            <person name="Kaneko T."/>
            <person name="Yamada M."/>
            <person name="Tabata S."/>
            <person name="Kupfer D.M."/>
            <person name="Najar F.Z."/>
            <person name="Wiley G.B."/>
            <person name="Roe B."/>
            <person name="Binnewies T."/>
            <person name="Ussery D."/>
            <person name="Vereecke D."/>
            <person name="Gevers D."/>
            <person name="Holsters M."/>
            <person name="Oyaizu H."/>
        </authorList>
    </citation>
    <scope>NUCLEOTIDE SEQUENCE [LARGE SCALE GENOMIC DNA]</scope>
    <source>
        <strain evidence="4">ATCC 43989 / DSM 5975 / JCM 20966 / LMG 6465 / NBRC 14845 / NCIMB 13405 / ORS 571</strain>
    </source>
</reference>
<evidence type="ECO:0000313" key="4">
    <source>
        <dbReference type="Proteomes" id="UP000000270"/>
    </source>
</evidence>
<dbReference type="KEGG" id="azc:AZC_0051"/>
<reference evidence="3 4" key="6">
    <citation type="journal article" date="2011" name="Appl. Environ. Microbiol.">
        <title>Involvement of the azorhizobial chromosome partition gene (parA) in the onset of bacteroid differentiation during Sesbania rostrata stem nodule development.</title>
        <authorList>
            <person name="Liu CT."/>
            <person name="Lee KB."/>
            <person name="Wang YS."/>
            <person name="Peng MH."/>
            <person name="Lee KT."/>
            <person name="Suzuki S."/>
            <person name="Suzuki T."/>
            <person name="Oyaizu H."/>
        </authorList>
    </citation>
    <scope>NUCLEOTIDE SEQUENCE [LARGE SCALE GENOMIC DNA]</scope>
    <source>
        <strain evidence="4">ATCC 43989 / DSM 5975 / JCM 20966 / LMG 6465 / NBRC 14845 / NCIMB 13405 / ORS 571</strain>
    </source>
</reference>
<dbReference type="AlphaFoldDB" id="A8IG75"/>
<dbReference type="EMBL" id="AP009384">
    <property type="protein sequence ID" value="BAF86049.1"/>
    <property type="molecule type" value="Genomic_DNA"/>
</dbReference>
<reference evidence="3 4" key="3">
    <citation type="journal article" date="2008" name="BMC Genomics">
        <title>The genome of the versatile nitrogen fixer Azorhizobium caulinodans ORS571.</title>
        <authorList>
            <person name="Lee KB."/>
            <person name="Backer P.D."/>
            <person name="Aono T."/>
            <person name="Liu CT."/>
            <person name="Suzuki S."/>
            <person name="Suzuki T."/>
            <person name="Kaneko T."/>
            <person name="Yamada M."/>
            <person name="Tabata S."/>
            <person name="Kupfer D.M."/>
            <person name="Najar F.Z."/>
            <person name="Wiley G.B."/>
            <person name="Roe B."/>
            <person name="Binnewies T.T."/>
            <person name="Ussery D.W."/>
            <person name="D'Haeze W."/>
            <person name="Herder J.D."/>
            <person name="Gevers D."/>
            <person name="Vereecke D."/>
            <person name="Holsters M."/>
            <person name="Oyaizu H."/>
        </authorList>
    </citation>
    <scope>NUCLEOTIDE SEQUENCE [LARGE SCALE GENOMIC DNA]</scope>
    <source>
        <strain evidence="4">ATCC 43989 / DSM 5975 / JCM 20966 / LMG 6465 / NBRC 14845 / NCIMB 13405 / ORS 571</strain>
    </source>
</reference>
<dbReference type="CAZy" id="GT4">
    <property type="family name" value="Glycosyltransferase Family 4"/>
</dbReference>